<reference evidence="3" key="1">
    <citation type="journal article" date="2019" name="Int. J. Syst. Evol. Microbiol.">
        <title>The Global Catalogue of Microorganisms (GCM) 10K type strain sequencing project: providing services to taxonomists for standard genome sequencing and annotation.</title>
        <authorList>
            <consortium name="The Broad Institute Genomics Platform"/>
            <consortium name="The Broad Institute Genome Sequencing Center for Infectious Disease"/>
            <person name="Wu L."/>
            <person name="Ma J."/>
        </authorList>
    </citation>
    <scope>NUCLEOTIDE SEQUENCE [LARGE SCALE GENOMIC DNA]</scope>
    <source>
        <strain evidence="3">CGMCC 4.7289</strain>
    </source>
</reference>
<dbReference type="GO" id="GO:0016787">
    <property type="term" value="F:hydrolase activity"/>
    <property type="evidence" value="ECO:0007669"/>
    <property type="project" value="UniProtKB-KW"/>
</dbReference>
<dbReference type="Proteomes" id="UP001595816">
    <property type="component" value="Unassembled WGS sequence"/>
</dbReference>
<accession>A0ABV8LTQ6</accession>
<keyword evidence="3" id="KW-1185">Reference proteome</keyword>
<dbReference type="InterPro" id="IPR050266">
    <property type="entry name" value="AB_hydrolase_sf"/>
</dbReference>
<dbReference type="PANTHER" id="PTHR43798">
    <property type="entry name" value="MONOACYLGLYCEROL LIPASE"/>
    <property type="match status" value="1"/>
</dbReference>
<dbReference type="Pfam" id="PF00561">
    <property type="entry name" value="Abhydrolase_1"/>
    <property type="match status" value="1"/>
</dbReference>
<evidence type="ECO:0000313" key="2">
    <source>
        <dbReference type="EMBL" id="MFC4133903.1"/>
    </source>
</evidence>
<dbReference type="InterPro" id="IPR000073">
    <property type="entry name" value="AB_hydrolase_1"/>
</dbReference>
<organism evidence="2 3">
    <name type="scientific">Hamadaea flava</name>
    <dbReference type="NCBI Taxonomy" id="1742688"/>
    <lineage>
        <taxon>Bacteria</taxon>
        <taxon>Bacillati</taxon>
        <taxon>Actinomycetota</taxon>
        <taxon>Actinomycetes</taxon>
        <taxon>Micromonosporales</taxon>
        <taxon>Micromonosporaceae</taxon>
        <taxon>Hamadaea</taxon>
    </lineage>
</organism>
<dbReference type="RefSeq" id="WP_253761897.1">
    <property type="nucleotide sequence ID" value="NZ_JAMZDZ010000001.1"/>
</dbReference>
<protein>
    <submittedName>
        <fullName evidence="2">Alpha/beta fold hydrolase</fullName>
    </submittedName>
</protein>
<evidence type="ECO:0000259" key="1">
    <source>
        <dbReference type="Pfam" id="PF00561"/>
    </source>
</evidence>
<dbReference type="PANTHER" id="PTHR43798:SF33">
    <property type="entry name" value="HYDROLASE, PUTATIVE (AFU_ORTHOLOGUE AFUA_2G14860)-RELATED"/>
    <property type="match status" value="1"/>
</dbReference>
<name>A0ABV8LTQ6_9ACTN</name>
<comment type="caution">
    <text evidence="2">The sequence shown here is derived from an EMBL/GenBank/DDBJ whole genome shotgun (WGS) entry which is preliminary data.</text>
</comment>
<evidence type="ECO:0000313" key="3">
    <source>
        <dbReference type="Proteomes" id="UP001595816"/>
    </source>
</evidence>
<keyword evidence="2" id="KW-0378">Hydrolase</keyword>
<dbReference type="Gene3D" id="3.40.50.1820">
    <property type="entry name" value="alpha/beta hydrolase"/>
    <property type="match status" value="1"/>
</dbReference>
<dbReference type="InterPro" id="IPR029058">
    <property type="entry name" value="AB_hydrolase_fold"/>
</dbReference>
<feature type="domain" description="AB hydrolase-1" evidence="1">
    <location>
        <begin position="28"/>
        <end position="133"/>
    </location>
</feature>
<dbReference type="EMBL" id="JBHSAY010000015">
    <property type="protein sequence ID" value="MFC4133903.1"/>
    <property type="molecule type" value="Genomic_DNA"/>
</dbReference>
<sequence length="262" mass="28448">MSQNTFTGLVPVDDTALYVTDTGGPGRPIVYLNGAYADQSHWRRVIAGLGDGYRHIAYDERARGKSKRSADYSFEGAVRDLDAVLTARGVDRPLLVGWSYGGILAWHWADRHPDRMVGAVIVDAFPVGITGEEGRAQIRKLFRKMRFFLPIAARFGLGARMSADQHADINIELNEIAAGSKPVLERLTVPVWFVLASGDSLGTSGGEMDEGRKVLDPILAANPNLQVSTKVASNHSKILSKDSPAVAQTVRDLYATVDATVE</sequence>
<gene>
    <name evidence="2" type="ORF">ACFOZ4_25090</name>
</gene>
<proteinExistence type="predicted"/>
<dbReference type="SUPFAM" id="SSF53474">
    <property type="entry name" value="alpha/beta-Hydrolases"/>
    <property type="match status" value="1"/>
</dbReference>